<dbReference type="InterPro" id="IPR012424">
    <property type="entry name" value="Conjugative_transposon_TraJ_C"/>
</dbReference>
<organism evidence="3 4">
    <name type="scientific">Arachidicoccus soli</name>
    <dbReference type="NCBI Taxonomy" id="2341117"/>
    <lineage>
        <taxon>Bacteria</taxon>
        <taxon>Pseudomonadati</taxon>
        <taxon>Bacteroidota</taxon>
        <taxon>Chitinophagia</taxon>
        <taxon>Chitinophagales</taxon>
        <taxon>Chitinophagaceae</taxon>
        <taxon>Arachidicoccus</taxon>
    </lineage>
</organism>
<dbReference type="RefSeq" id="WP_119990354.1">
    <property type="nucleotide sequence ID" value="NZ_CP032489.1"/>
</dbReference>
<dbReference type="EMBL" id="CP032489">
    <property type="protein sequence ID" value="AYD49034.1"/>
    <property type="molecule type" value="Genomic_DNA"/>
</dbReference>
<evidence type="ECO:0000313" key="3">
    <source>
        <dbReference type="EMBL" id="AYD49034.1"/>
    </source>
</evidence>
<reference evidence="3 4" key="1">
    <citation type="submission" date="2018-09" db="EMBL/GenBank/DDBJ databases">
        <title>Arachidicoccus sp. nov., a bacterium isolated from soil.</title>
        <authorList>
            <person name="Weon H.-Y."/>
            <person name="Kwon S.-W."/>
            <person name="Lee S.A."/>
        </authorList>
    </citation>
    <scope>NUCLEOTIDE SEQUENCE [LARGE SCALE GENOMIC DNA]</scope>
    <source>
        <strain evidence="3 4">KIS59-12</strain>
    </source>
</reference>
<feature type="transmembrane region" description="Helical" evidence="1">
    <location>
        <begin position="36"/>
        <end position="54"/>
    </location>
</feature>
<keyword evidence="1" id="KW-0472">Membrane</keyword>
<evidence type="ECO:0000256" key="1">
    <source>
        <dbReference type="SAM" id="Phobius"/>
    </source>
</evidence>
<feature type="transmembrane region" description="Helical" evidence="1">
    <location>
        <begin position="75"/>
        <end position="94"/>
    </location>
</feature>
<feature type="transmembrane region" description="Helical" evidence="1">
    <location>
        <begin position="214"/>
        <end position="236"/>
    </location>
</feature>
<name>A0A386HUK2_9BACT</name>
<keyword evidence="1" id="KW-1133">Transmembrane helix</keyword>
<feature type="transmembrane region" description="Helical" evidence="1">
    <location>
        <begin position="310"/>
        <end position="328"/>
    </location>
</feature>
<evidence type="ECO:0000259" key="2">
    <source>
        <dbReference type="Pfam" id="PF07863"/>
    </source>
</evidence>
<dbReference type="Proteomes" id="UP000266118">
    <property type="component" value="Chromosome"/>
</dbReference>
<dbReference type="OrthoDB" id="1147144at2"/>
<keyword evidence="1" id="KW-0812">Transmembrane</keyword>
<gene>
    <name evidence="3" type="ORF">D6B99_16275</name>
</gene>
<dbReference type="AlphaFoldDB" id="A0A386HUK2"/>
<dbReference type="Pfam" id="PF07863">
    <property type="entry name" value="CtnDOT_TraJ"/>
    <property type="match status" value="1"/>
</dbReference>
<proteinExistence type="predicted"/>
<feature type="domain" description="Conjugative transposon TraJ C-terminal" evidence="2">
    <location>
        <begin position="35"/>
        <end position="370"/>
    </location>
</feature>
<protein>
    <recommendedName>
        <fullName evidence="2">Conjugative transposon TraJ C-terminal domain-containing protein</fullName>
    </recommendedName>
</protein>
<dbReference type="KEGG" id="ark:D6B99_16275"/>
<feature type="transmembrane region" description="Helical" evidence="1">
    <location>
        <begin position="256"/>
        <end position="281"/>
    </location>
</feature>
<keyword evidence="4" id="KW-1185">Reference proteome</keyword>
<accession>A0A386HUK2</accession>
<sequence length="376" mass="41302">MTFLINSLADVPNPFWDQWFMNLINGMSLQLGSGDFVGIAKQVAAILSLIYLSVKAYAMIVGEGRLDIMPLFRPFLITLVIVNFNLFADIVGGIGKAATTKEQTAFQANAQQMDGIQYTKDSLYDQLWIRVLDSTATIENSMTAGTNAVMDQQINSSYIGGSWNPVAWGNKQLAHATNAITSYITIYEQLLWAKLSMWLQKFIETICMAIFKGVAYCMFFIQMLLLHVLLILGPIAMAMSIVKPFRDSWVLWVQKYFAVSFYVAVALIVLNMGILIISYGIQQEISRMQQILEIPVSEAFLNAISHVDNFLGYLLTALFVVIGGILQVPKVCSWILGQGGEALEGFHNYGIATTKRATETVKGAVAGVGASLAGGA</sequence>
<evidence type="ECO:0000313" key="4">
    <source>
        <dbReference type="Proteomes" id="UP000266118"/>
    </source>
</evidence>